<protein>
    <submittedName>
        <fullName evidence="2">Uncharacterized protein</fullName>
    </submittedName>
</protein>
<dbReference type="InterPro" id="IPR008390">
    <property type="entry name" value="AWPM-19"/>
</dbReference>
<proteinExistence type="predicted"/>
<dbReference type="AlphaFoldDB" id="A0A835VDY2"/>
<feature type="transmembrane region" description="Helical" evidence="1">
    <location>
        <begin position="124"/>
        <end position="146"/>
    </location>
</feature>
<evidence type="ECO:0000313" key="2">
    <source>
        <dbReference type="EMBL" id="KAG0493763.1"/>
    </source>
</evidence>
<evidence type="ECO:0000256" key="1">
    <source>
        <dbReference type="SAM" id="Phobius"/>
    </source>
</evidence>
<feature type="transmembrane region" description="Helical" evidence="1">
    <location>
        <begin position="83"/>
        <end position="104"/>
    </location>
</feature>
<feature type="transmembrane region" description="Helical" evidence="1">
    <location>
        <begin position="49"/>
        <end position="71"/>
    </location>
</feature>
<dbReference type="Proteomes" id="UP000639772">
    <property type="component" value="Unassembled WGS sequence"/>
</dbReference>
<sequence length="175" mass="18554">MAVIGRTLLAPLLLLNFAMYIIVIGFASWCLNHFINGLSHYPGVAGNGATFYFLVFSILAGVLGVASKLTGANHLRTWRSDSHGAAASSAVIAWAVTVLAFGLACKEIHMGGYRGWRLKTLEAFVIILSFTQLIFVLLLHAGMFASRYGPAYGEGRYEAGAAQGGAGAEKGTARV</sequence>
<reference evidence="2 3" key="1">
    <citation type="journal article" date="2020" name="Nat. Food">
        <title>A phased Vanilla planifolia genome enables genetic improvement of flavour and production.</title>
        <authorList>
            <person name="Hasing T."/>
            <person name="Tang H."/>
            <person name="Brym M."/>
            <person name="Khazi F."/>
            <person name="Huang T."/>
            <person name="Chambers A.H."/>
        </authorList>
    </citation>
    <scope>NUCLEOTIDE SEQUENCE [LARGE SCALE GENOMIC DNA]</scope>
    <source>
        <tissue evidence="2">Leaf</tissue>
    </source>
</reference>
<dbReference type="PANTHER" id="PTHR33294:SF5">
    <property type="entry name" value="AWPM-19-LIKE FAMILY PROTEIN"/>
    <property type="match status" value="1"/>
</dbReference>
<dbReference type="OrthoDB" id="1919377at2759"/>
<organism evidence="2 3">
    <name type="scientific">Vanilla planifolia</name>
    <name type="common">Vanilla</name>
    <dbReference type="NCBI Taxonomy" id="51239"/>
    <lineage>
        <taxon>Eukaryota</taxon>
        <taxon>Viridiplantae</taxon>
        <taxon>Streptophyta</taxon>
        <taxon>Embryophyta</taxon>
        <taxon>Tracheophyta</taxon>
        <taxon>Spermatophyta</taxon>
        <taxon>Magnoliopsida</taxon>
        <taxon>Liliopsida</taxon>
        <taxon>Asparagales</taxon>
        <taxon>Orchidaceae</taxon>
        <taxon>Vanilloideae</taxon>
        <taxon>Vanilleae</taxon>
        <taxon>Vanilla</taxon>
    </lineage>
</organism>
<comment type="caution">
    <text evidence="2">The sequence shown here is derived from an EMBL/GenBank/DDBJ whole genome shotgun (WGS) entry which is preliminary data.</text>
</comment>
<evidence type="ECO:0000313" key="3">
    <source>
        <dbReference type="Proteomes" id="UP000639772"/>
    </source>
</evidence>
<keyword evidence="1" id="KW-1133">Transmembrane helix</keyword>
<dbReference type="PANTHER" id="PTHR33294">
    <property type="entry name" value="AWPM-19-LIKE FAMILY PROTEIN"/>
    <property type="match status" value="1"/>
</dbReference>
<keyword evidence="1" id="KW-0472">Membrane</keyword>
<keyword evidence="1" id="KW-0812">Transmembrane</keyword>
<dbReference type="Pfam" id="PF05512">
    <property type="entry name" value="AWPM-19"/>
    <property type="match status" value="1"/>
</dbReference>
<name>A0A835VDY2_VANPL</name>
<gene>
    <name evidence="2" type="ORF">HPP92_004757</name>
</gene>
<accession>A0A835VDY2</accession>
<feature type="transmembrane region" description="Helical" evidence="1">
    <location>
        <begin position="7"/>
        <end position="29"/>
    </location>
</feature>
<dbReference type="EMBL" id="JADCNM010000002">
    <property type="protein sequence ID" value="KAG0493763.1"/>
    <property type="molecule type" value="Genomic_DNA"/>
</dbReference>